<comment type="catalytic activity">
    <reaction evidence="4 7">
        <text>L-methionyl-[protein] + [thioredoxin]-disulfide + H2O = L-methionyl-(S)-S-oxide-[protein] + [thioredoxin]-dithiol</text>
        <dbReference type="Rhea" id="RHEA:14217"/>
        <dbReference type="Rhea" id="RHEA-COMP:10698"/>
        <dbReference type="Rhea" id="RHEA-COMP:10700"/>
        <dbReference type="Rhea" id="RHEA-COMP:12313"/>
        <dbReference type="Rhea" id="RHEA-COMP:12315"/>
        <dbReference type="ChEBI" id="CHEBI:15377"/>
        <dbReference type="ChEBI" id="CHEBI:16044"/>
        <dbReference type="ChEBI" id="CHEBI:29950"/>
        <dbReference type="ChEBI" id="CHEBI:44120"/>
        <dbReference type="ChEBI" id="CHEBI:50058"/>
        <dbReference type="EC" id="1.8.4.11"/>
    </reaction>
</comment>
<evidence type="ECO:0000256" key="2">
    <source>
        <dbReference type="ARBA" id="ARBA00023002"/>
    </source>
</evidence>
<dbReference type="EMBL" id="CP009286">
    <property type="protein sequence ID" value="AIQ62754.1"/>
    <property type="molecule type" value="Genomic_DNA"/>
</dbReference>
<dbReference type="SUPFAM" id="SSF55068">
    <property type="entry name" value="Peptide methionine sulfoxide reductase"/>
    <property type="match status" value="1"/>
</dbReference>
<keyword evidence="3" id="KW-0511">Multifunctional enzyme</keyword>
<gene>
    <name evidence="7" type="primary">msrA</name>
    <name evidence="9" type="ORF">PSTEL_06220</name>
</gene>
<dbReference type="InterPro" id="IPR036509">
    <property type="entry name" value="Met_Sox_Rdtase_MsrA_sf"/>
</dbReference>
<dbReference type="GO" id="GO:0033743">
    <property type="term" value="F:peptide-methionine (R)-S-oxide reductase activity"/>
    <property type="evidence" value="ECO:0007669"/>
    <property type="project" value="UniProtKB-EC"/>
</dbReference>
<evidence type="ECO:0000256" key="7">
    <source>
        <dbReference type="HAMAP-Rule" id="MF_01401"/>
    </source>
</evidence>
<dbReference type="Gene3D" id="3.30.1060.10">
    <property type="entry name" value="Peptide methionine sulphoxide reductase MsrA"/>
    <property type="match status" value="1"/>
</dbReference>
<dbReference type="Pfam" id="PF01641">
    <property type="entry name" value="SelR"/>
    <property type="match status" value="1"/>
</dbReference>
<evidence type="ECO:0000259" key="8">
    <source>
        <dbReference type="PROSITE" id="PS51790"/>
    </source>
</evidence>
<evidence type="ECO:0000256" key="5">
    <source>
        <dbReference type="ARBA" id="ARBA00048488"/>
    </source>
</evidence>
<sequence>MENHHSLELATFAGGCFWCMVKPFDELPGIASIVSGYTGGHTENPTYDSVGTETTGHYEAVQITFDPEVFPYERLLELYWRQIDPTDAGGQFLDRGSSYKTAIFVHNEGQRKLAEASKREQQASRRFKGKIVTEILPAGRFYPAEDEHQAYYKTHPFKYKQYYQGSGRNDYARKHWNGERERQLLRSRLTEQQYKVTQLMEQEPPYQNEYWDNKREGIYVDVVDGTPLFSSKDQFPSPSGWPAFSKPLEEGFITREGGRSEGKPVTLLRSRLSGAYLGRLLFNGPEPEKLHYSVNSAALRFIPKEDLAGSKEERYASFGED</sequence>
<organism evidence="9 10">
    <name type="scientific">Paenibacillus stellifer</name>
    <dbReference type="NCBI Taxonomy" id="169760"/>
    <lineage>
        <taxon>Bacteria</taxon>
        <taxon>Bacillati</taxon>
        <taxon>Bacillota</taxon>
        <taxon>Bacilli</taxon>
        <taxon>Bacillales</taxon>
        <taxon>Paenibacillaceae</taxon>
        <taxon>Paenibacillus</taxon>
    </lineage>
</organism>
<dbReference type="PROSITE" id="PS51790">
    <property type="entry name" value="MSRB"/>
    <property type="match status" value="1"/>
</dbReference>
<dbReference type="HOGENOM" id="CLU_031040_0_0_9"/>
<dbReference type="EC" id="1.8.4.11" evidence="7"/>
<comment type="catalytic activity">
    <reaction evidence="6 7">
        <text>[thioredoxin]-disulfide + L-methionine + H2O = L-methionine (S)-S-oxide + [thioredoxin]-dithiol</text>
        <dbReference type="Rhea" id="RHEA:19993"/>
        <dbReference type="Rhea" id="RHEA-COMP:10698"/>
        <dbReference type="Rhea" id="RHEA-COMP:10700"/>
        <dbReference type="ChEBI" id="CHEBI:15377"/>
        <dbReference type="ChEBI" id="CHEBI:29950"/>
        <dbReference type="ChEBI" id="CHEBI:50058"/>
        <dbReference type="ChEBI" id="CHEBI:57844"/>
        <dbReference type="ChEBI" id="CHEBI:58772"/>
        <dbReference type="EC" id="1.8.4.11"/>
    </reaction>
</comment>
<dbReference type="Gene3D" id="2.170.150.20">
    <property type="entry name" value="Peptide methionine sulfoxide reductase"/>
    <property type="match status" value="1"/>
</dbReference>
<accession>A0A089N231</accession>
<dbReference type="KEGG" id="pste:PSTEL_06220"/>
<evidence type="ECO:0000313" key="9">
    <source>
        <dbReference type="EMBL" id="AIQ62754.1"/>
    </source>
</evidence>
<dbReference type="RefSeq" id="WP_038694141.1">
    <property type="nucleotide sequence ID" value="NZ_CP009286.1"/>
</dbReference>
<dbReference type="InterPro" id="IPR002579">
    <property type="entry name" value="Met_Sox_Rdtase_MsrB_dom"/>
</dbReference>
<keyword evidence="2 7" id="KW-0560">Oxidoreductase</keyword>
<dbReference type="OrthoDB" id="4174719at2"/>
<dbReference type="AlphaFoldDB" id="A0A089N231"/>
<dbReference type="PANTHER" id="PTHR43774">
    <property type="entry name" value="PEPTIDE METHIONINE SULFOXIDE REDUCTASE"/>
    <property type="match status" value="1"/>
</dbReference>
<evidence type="ECO:0000313" key="10">
    <source>
        <dbReference type="Proteomes" id="UP000029507"/>
    </source>
</evidence>
<evidence type="ECO:0000256" key="4">
    <source>
        <dbReference type="ARBA" id="ARBA00047806"/>
    </source>
</evidence>
<protein>
    <recommendedName>
        <fullName evidence="7">Peptide methionine sulfoxide reductase MsrA</fullName>
        <shortName evidence="7">Protein-methionine-S-oxide reductase</shortName>
        <ecNumber evidence="7">1.8.4.11</ecNumber>
    </recommendedName>
    <alternativeName>
        <fullName evidence="7">Peptide-methionine (S)-S-oxide reductase</fullName>
        <shortName evidence="7">Peptide Met(O) reductase</shortName>
    </alternativeName>
</protein>
<feature type="active site" evidence="7">
    <location>
        <position position="16"/>
    </location>
</feature>
<feature type="domain" description="MsrB" evidence="8">
    <location>
        <begin position="182"/>
        <end position="304"/>
    </location>
</feature>
<dbReference type="PANTHER" id="PTHR43774:SF1">
    <property type="entry name" value="PEPTIDE METHIONINE SULFOXIDE REDUCTASE MSRA 2"/>
    <property type="match status" value="1"/>
</dbReference>
<dbReference type="SUPFAM" id="SSF51316">
    <property type="entry name" value="Mss4-like"/>
    <property type="match status" value="1"/>
</dbReference>
<dbReference type="GO" id="GO:0033744">
    <property type="term" value="F:L-methionine:thioredoxin-disulfide S-oxidoreductase activity"/>
    <property type="evidence" value="ECO:0007669"/>
    <property type="project" value="RHEA"/>
</dbReference>
<dbReference type="STRING" id="169760.PSTEL_06220"/>
<dbReference type="Pfam" id="PF01625">
    <property type="entry name" value="PMSR"/>
    <property type="match status" value="1"/>
</dbReference>
<evidence type="ECO:0000256" key="6">
    <source>
        <dbReference type="ARBA" id="ARBA00048782"/>
    </source>
</evidence>
<reference evidence="9 10" key="1">
    <citation type="submission" date="2014-08" db="EMBL/GenBank/DDBJ databases">
        <title>Comparative genomics of the Paenibacillus odorifer group.</title>
        <authorList>
            <person name="den Bakker H.C."/>
            <person name="Tsai Y.-C."/>
            <person name="Martin N."/>
            <person name="Korlach J."/>
            <person name="Wiedmann M."/>
        </authorList>
    </citation>
    <scope>NUCLEOTIDE SEQUENCE [LARGE SCALE GENOMIC DNA]</scope>
    <source>
        <strain evidence="9 10">DSM 14472</strain>
    </source>
</reference>
<dbReference type="InterPro" id="IPR002569">
    <property type="entry name" value="Met_Sox_Rdtase_MsrA_dom"/>
</dbReference>
<dbReference type="Proteomes" id="UP000029507">
    <property type="component" value="Chromosome"/>
</dbReference>
<keyword evidence="10" id="KW-1185">Reference proteome</keyword>
<evidence type="ECO:0000256" key="3">
    <source>
        <dbReference type="ARBA" id="ARBA00023268"/>
    </source>
</evidence>
<dbReference type="NCBIfam" id="TIGR00401">
    <property type="entry name" value="msrA"/>
    <property type="match status" value="1"/>
</dbReference>
<evidence type="ECO:0000256" key="1">
    <source>
        <dbReference type="ARBA" id="ARBA00005591"/>
    </source>
</evidence>
<comment type="similarity">
    <text evidence="1 7">Belongs to the MsrA Met sulfoxide reductase family.</text>
</comment>
<comment type="catalytic activity">
    <reaction evidence="5">
        <text>L-methionyl-[protein] + [thioredoxin]-disulfide + H2O = L-methionyl-(R)-S-oxide-[protein] + [thioredoxin]-dithiol</text>
        <dbReference type="Rhea" id="RHEA:24164"/>
        <dbReference type="Rhea" id="RHEA-COMP:10698"/>
        <dbReference type="Rhea" id="RHEA-COMP:10700"/>
        <dbReference type="Rhea" id="RHEA-COMP:12313"/>
        <dbReference type="Rhea" id="RHEA-COMP:12314"/>
        <dbReference type="ChEBI" id="CHEBI:15377"/>
        <dbReference type="ChEBI" id="CHEBI:16044"/>
        <dbReference type="ChEBI" id="CHEBI:29950"/>
        <dbReference type="ChEBI" id="CHEBI:45764"/>
        <dbReference type="ChEBI" id="CHEBI:50058"/>
        <dbReference type="EC" id="1.8.4.12"/>
    </reaction>
</comment>
<dbReference type="NCBIfam" id="TIGR00357">
    <property type="entry name" value="peptide-methionine (R)-S-oxide reductase MsrB"/>
    <property type="match status" value="1"/>
</dbReference>
<name>A0A089N231_9BACL</name>
<dbReference type="GO" id="GO:0008113">
    <property type="term" value="F:peptide-methionine (S)-S-oxide reductase activity"/>
    <property type="evidence" value="ECO:0007669"/>
    <property type="project" value="UniProtKB-UniRule"/>
</dbReference>
<proteinExistence type="inferred from homology"/>
<comment type="function">
    <text evidence="7">Has an important function as a repair enzyme for proteins that have been inactivated by oxidation. Catalyzes the reversible oxidation-reduction of methionine sulfoxide in proteins to methionine.</text>
</comment>
<dbReference type="InterPro" id="IPR011057">
    <property type="entry name" value="Mss4-like_sf"/>
</dbReference>
<dbReference type="HAMAP" id="MF_01401">
    <property type="entry name" value="MsrA"/>
    <property type="match status" value="1"/>
</dbReference>